<reference evidence="2" key="1">
    <citation type="submission" date="2021-07" db="EMBL/GenBank/DDBJ databases">
        <authorList>
            <person name="Durling M."/>
        </authorList>
    </citation>
    <scope>NUCLEOTIDE SEQUENCE</scope>
</reference>
<keyword evidence="3" id="KW-1185">Reference proteome</keyword>
<organism evidence="2 3">
    <name type="scientific">Hymenoscyphus albidus</name>
    <dbReference type="NCBI Taxonomy" id="595503"/>
    <lineage>
        <taxon>Eukaryota</taxon>
        <taxon>Fungi</taxon>
        <taxon>Dikarya</taxon>
        <taxon>Ascomycota</taxon>
        <taxon>Pezizomycotina</taxon>
        <taxon>Leotiomycetes</taxon>
        <taxon>Helotiales</taxon>
        <taxon>Helotiaceae</taxon>
        <taxon>Hymenoscyphus</taxon>
    </lineage>
</organism>
<proteinExistence type="predicted"/>
<feature type="compositionally biased region" description="Low complexity" evidence="1">
    <location>
        <begin position="35"/>
        <end position="57"/>
    </location>
</feature>
<accession>A0A9N9LFD0</accession>
<evidence type="ECO:0000313" key="3">
    <source>
        <dbReference type="Proteomes" id="UP000701801"/>
    </source>
</evidence>
<sequence length="260" mass="28960">MFNTHIRTIDNNSSTSCSYAMSSSPRPQLQVPANFSSRSSTSSDSSSSSSSFSSMDSRSYTPRVETLRCSRCAKCVETVISSSRSPVTSEDALANGMVQFGHNLYYCERCARMGTMPKRQPINIWDKNSPQIASLGYESGTADHTQLESRPQQFISAIKAKPRNLQIDKITSAMRIHEISAFRHHQIGVHALHTDRRGICTRLCIYPLQPPITQCHILQQTRQSRHSIGRPPTPCLESRTQGGTIMALGRQYATTPSWDC</sequence>
<protein>
    <submittedName>
        <fullName evidence="2">Uncharacterized protein</fullName>
    </submittedName>
</protein>
<feature type="compositionally biased region" description="Polar residues" evidence="1">
    <location>
        <begin position="25"/>
        <end position="34"/>
    </location>
</feature>
<comment type="caution">
    <text evidence="2">The sequence shown here is derived from an EMBL/GenBank/DDBJ whole genome shotgun (WGS) entry which is preliminary data.</text>
</comment>
<dbReference type="Proteomes" id="UP000701801">
    <property type="component" value="Unassembled WGS sequence"/>
</dbReference>
<gene>
    <name evidence="2" type="ORF">HYALB_00007271</name>
</gene>
<evidence type="ECO:0000313" key="2">
    <source>
        <dbReference type="EMBL" id="CAG8973043.1"/>
    </source>
</evidence>
<dbReference type="OrthoDB" id="3920481at2759"/>
<dbReference type="AlphaFoldDB" id="A0A9N9LFD0"/>
<feature type="region of interest" description="Disordered" evidence="1">
    <location>
        <begin position="14"/>
        <end position="57"/>
    </location>
</feature>
<feature type="compositionally biased region" description="Low complexity" evidence="1">
    <location>
        <begin position="14"/>
        <end position="24"/>
    </location>
</feature>
<name>A0A9N9LFD0_9HELO</name>
<dbReference type="EMBL" id="CAJVRM010000060">
    <property type="protein sequence ID" value="CAG8973043.1"/>
    <property type="molecule type" value="Genomic_DNA"/>
</dbReference>
<evidence type="ECO:0000256" key="1">
    <source>
        <dbReference type="SAM" id="MobiDB-lite"/>
    </source>
</evidence>